<dbReference type="Proteomes" id="UP000030746">
    <property type="component" value="Unassembled WGS sequence"/>
</dbReference>
<evidence type="ECO:0000259" key="8">
    <source>
        <dbReference type="Pfam" id="PF00884"/>
    </source>
</evidence>
<dbReference type="EMBL" id="KB200614">
    <property type="protein sequence ID" value="ESP00927.1"/>
    <property type="molecule type" value="Genomic_DNA"/>
</dbReference>
<comment type="similarity">
    <text evidence="2">Belongs to the sulfatase family.</text>
</comment>
<feature type="domain" description="Sulfatase N-terminal" evidence="8">
    <location>
        <begin position="23"/>
        <end position="333"/>
    </location>
</feature>
<dbReference type="PANTHER" id="PTHR10342:SF273">
    <property type="entry name" value="RE14504P"/>
    <property type="match status" value="1"/>
</dbReference>
<keyword evidence="4" id="KW-0378">Hydrolase</keyword>
<reference evidence="9 10" key="1">
    <citation type="journal article" date="2013" name="Nature">
        <title>Insights into bilaterian evolution from three spiralian genomes.</title>
        <authorList>
            <person name="Simakov O."/>
            <person name="Marletaz F."/>
            <person name="Cho S.J."/>
            <person name="Edsinger-Gonzales E."/>
            <person name="Havlak P."/>
            <person name="Hellsten U."/>
            <person name="Kuo D.H."/>
            <person name="Larsson T."/>
            <person name="Lv J."/>
            <person name="Arendt D."/>
            <person name="Savage R."/>
            <person name="Osoegawa K."/>
            <person name="de Jong P."/>
            <person name="Grimwood J."/>
            <person name="Chapman J.A."/>
            <person name="Shapiro H."/>
            <person name="Aerts A."/>
            <person name="Otillar R.P."/>
            <person name="Terry A.Y."/>
            <person name="Boore J.L."/>
            <person name="Grigoriev I.V."/>
            <person name="Lindberg D.R."/>
            <person name="Seaver E.C."/>
            <person name="Weisblat D.A."/>
            <person name="Putnam N.H."/>
            <person name="Rokhsar D.S."/>
        </authorList>
    </citation>
    <scope>NUCLEOTIDE SEQUENCE [LARGE SCALE GENOMIC DNA]</scope>
</reference>
<accession>V4B4P1</accession>
<dbReference type="CTD" id="20247293"/>
<evidence type="ECO:0000313" key="9">
    <source>
        <dbReference type="EMBL" id="ESP00927.1"/>
    </source>
</evidence>
<sequence>MDVLLFTCVICALFGGYVNAKSPHIVFIVGDDLGWNDVGWHNPAMKTPNLDKLAQNGVILNSSYVQPLCTPSRTAFLSGYYPYRTGLQHLVILPYSPAYLRLNYTLLPQRLKEVGYKTHMVGKWHLGFCNWNYTPTYRGFDSFYGYYNGAEDYYSHELLYGLDLRFNKTAVRDQKNIYSAMSFTKRAEDIIKAHDKKDPLFLYLPYQTVHAPLEVPKRFEEMYSHIQDKNRRLYSGMVSALDEGVGNVTRALQENGFMNEDILIVFTADNGGLPAQGGNNAPLRGTKGSIWEGGTKGAAFVYSPSLLKKTKYVNTGMMHATDWFATFLEVAGAKPESGIDGISQWSMLKSDQPSKRSEFIYNIDEKIPNAGIRSGDFKLLEGNPGDGKWYPVPTVEADRNTSLYYLPLKQSQYRLFNIADDPTEHVDLADKHPDIVAKLKTKLAEYKKSLVPAFNPGFVFKSLPIFYDGTWSPGWC</sequence>
<evidence type="ECO:0000313" key="10">
    <source>
        <dbReference type="Proteomes" id="UP000030746"/>
    </source>
</evidence>
<dbReference type="InterPro" id="IPR047115">
    <property type="entry name" value="ARSB"/>
</dbReference>
<dbReference type="PROSITE" id="PS00149">
    <property type="entry name" value="SULFATASE_2"/>
    <property type="match status" value="1"/>
</dbReference>
<dbReference type="GeneID" id="20247293"/>
<dbReference type="RefSeq" id="XP_009048365.1">
    <property type="nucleotide sequence ID" value="XM_009050117.1"/>
</dbReference>
<evidence type="ECO:0000256" key="1">
    <source>
        <dbReference type="ARBA" id="ARBA00001913"/>
    </source>
</evidence>
<evidence type="ECO:0000256" key="6">
    <source>
        <dbReference type="ARBA" id="ARBA00023180"/>
    </source>
</evidence>
<dbReference type="HOGENOM" id="CLU_006332_10_1_1"/>
<dbReference type="Gene3D" id="3.30.1120.10">
    <property type="match status" value="1"/>
</dbReference>
<dbReference type="STRING" id="225164.V4B4P1"/>
<dbReference type="Gene3D" id="3.40.720.10">
    <property type="entry name" value="Alkaline Phosphatase, subunit A"/>
    <property type="match status" value="1"/>
</dbReference>
<dbReference type="InterPro" id="IPR024607">
    <property type="entry name" value="Sulfatase_CS"/>
</dbReference>
<evidence type="ECO:0000256" key="7">
    <source>
        <dbReference type="SAM" id="SignalP"/>
    </source>
</evidence>
<protein>
    <recommendedName>
        <fullName evidence="8">Sulfatase N-terminal domain-containing protein</fullName>
    </recommendedName>
</protein>
<dbReference type="OMA" id="FVHSPMY"/>
<keyword evidence="5" id="KW-0106">Calcium</keyword>
<dbReference type="GO" id="GO:0046872">
    <property type="term" value="F:metal ion binding"/>
    <property type="evidence" value="ECO:0007669"/>
    <property type="project" value="UniProtKB-KW"/>
</dbReference>
<dbReference type="CDD" id="cd16029">
    <property type="entry name" value="4-S"/>
    <property type="match status" value="1"/>
</dbReference>
<evidence type="ECO:0000256" key="5">
    <source>
        <dbReference type="ARBA" id="ARBA00022837"/>
    </source>
</evidence>
<evidence type="ECO:0000256" key="3">
    <source>
        <dbReference type="ARBA" id="ARBA00022723"/>
    </source>
</evidence>
<name>V4B4P1_LOTGI</name>
<evidence type="ECO:0000256" key="4">
    <source>
        <dbReference type="ARBA" id="ARBA00022801"/>
    </source>
</evidence>
<organism evidence="9 10">
    <name type="scientific">Lottia gigantea</name>
    <name type="common">Giant owl limpet</name>
    <dbReference type="NCBI Taxonomy" id="225164"/>
    <lineage>
        <taxon>Eukaryota</taxon>
        <taxon>Metazoa</taxon>
        <taxon>Spiralia</taxon>
        <taxon>Lophotrochozoa</taxon>
        <taxon>Mollusca</taxon>
        <taxon>Gastropoda</taxon>
        <taxon>Patellogastropoda</taxon>
        <taxon>Lottioidea</taxon>
        <taxon>Lottiidae</taxon>
        <taxon>Lottia</taxon>
    </lineage>
</organism>
<comment type="cofactor">
    <cofactor evidence="1">
        <name>Ca(2+)</name>
        <dbReference type="ChEBI" id="CHEBI:29108"/>
    </cofactor>
</comment>
<dbReference type="InterPro" id="IPR000917">
    <property type="entry name" value="Sulfatase_N"/>
</dbReference>
<evidence type="ECO:0000256" key="2">
    <source>
        <dbReference type="ARBA" id="ARBA00008779"/>
    </source>
</evidence>
<feature type="signal peptide" evidence="7">
    <location>
        <begin position="1"/>
        <end position="20"/>
    </location>
</feature>
<keyword evidence="3" id="KW-0479">Metal-binding</keyword>
<keyword evidence="7" id="KW-0732">Signal</keyword>
<dbReference type="AlphaFoldDB" id="V4B4P1"/>
<dbReference type="InterPro" id="IPR017850">
    <property type="entry name" value="Alkaline_phosphatase_core_sf"/>
</dbReference>
<keyword evidence="6" id="KW-0325">Glycoprotein</keyword>
<gene>
    <name evidence="9" type="ORF">LOTGIDRAFT_225566</name>
</gene>
<dbReference type="GO" id="GO:0008484">
    <property type="term" value="F:sulfuric ester hydrolase activity"/>
    <property type="evidence" value="ECO:0007669"/>
    <property type="project" value="InterPro"/>
</dbReference>
<keyword evidence="10" id="KW-1185">Reference proteome</keyword>
<dbReference type="OrthoDB" id="103349at2759"/>
<dbReference type="KEGG" id="lgi:LOTGIDRAFT_225566"/>
<dbReference type="SUPFAM" id="SSF53649">
    <property type="entry name" value="Alkaline phosphatase-like"/>
    <property type="match status" value="1"/>
</dbReference>
<dbReference type="PANTHER" id="PTHR10342">
    <property type="entry name" value="ARYLSULFATASE"/>
    <property type="match status" value="1"/>
</dbReference>
<feature type="chain" id="PRO_5004716643" description="Sulfatase N-terminal domain-containing protein" evidence="7">
    <location>
        <begin position="21"/>
        <end position="476"/>
    </location>
</feature>
<dbReference type="Pfam" id="PF00884">
    <property type="entry name" value="Sulfatase"/>
    <property type="match status" value="1"/>
</dbReference>
<proteinExistence type="inferred from homology"/>